<evidence type="ECO:0000313" key="2">
    <source>
        <dbReference type="EMBL" id="KAL0924633.1"/>
    </source>
</evidence>
<dbReference type="EMBL" id="JANQDX010000005">
    <property type="protein sequence ID" value="KAL0924633.1"/>
    <property type="molecule type" value="Genomic_DNA"/>
</dbReference>
<feature type="transmembrane region" description="Helical" evidence="1">
    <location>
        <begin position="107"/>
        <end position="126"/>
    </location>
</feature>
<keyword evidence="1" id="KW-1133">Transmembrane helix</keyword>
<comment type="caution">
    <text evidence="2">The sequence shown here is derived from an EMBL/GenBank/DDBJ whole genome shotgun (WGS) entry which is preliminary data.</text>
</comment>
<name>A0ABD0VIK8_DENTH</name>
<keyword evidence="3" id="KW-1185">Reference proteome</keyword>
<keyword evidence="1" id="KW-0812">Transmembrane</keyword>
<proteinExistence type="predicted"/>
<evidence type="ECO:0000313" key="3">
    <source>
        <dbReference type="Proteomes" id="UP001552299"/>
    </source>
</evidence>
<gene>
    <name evidence="2" type="ORF">M5K25_005482</name>
</gene>
<sequence>MVEVEEVLPMIFLQVMQLLPQAFYFNLPELDYSLNKVGTDMLMISVKIMKKHAPFVKISSIEYQQMVSSKSLIMFSGCMVSKSRSIVYLVLNTENDIFYHFHSFFEYLILSFNISLLISSYSGLVIGKPDSGWSMCFAIAIHWQWFMLFILSLKSIKCDSLSTFMINY</sequence>
<evidence type="ECO:0000256" key="1">
    <source>
        <dbReference type="SAM" id="Phobius"/>
    </source>
</evidence>
<feature type="transmembrane region" description="Helical" evidence="1">
    <location>
        <begin position="132"/>
        <end position="153"/>
    </location>
</feature>
<dbReference type="AlphaFoldDB" id="A0ABD0VIK8"/>
<accession>A0ABD0VIK8</accession>
<protein>
    <submittedName>
        <fullName evidence="2">Uncharacterized protein</fullName>
    </submittedName>
</protein>
<dbReference type="Proteomes" id="UP001552299">
    <property type="component" value="Unassembled WGS sequence"/>
</dbReference>
<organism evidence="2 3">
    <name type="scientific">Dendrobium thyrsiflorum</name>
    <name type="common">Pinecone-like raceme dendrobium</name>
    <name type="synonym">Orchid</name>
    <dbReference type="NCBI Taxonomy" id="117978"/>
    <lineage>
        <taxon>Eukaryota</taxon>
        <taxon>Viridiplantae</taxon>
        <taxon>Streptophyta</taxon>
        <taxon>Embryophyta</taxon>
        <taxon>Tracheophyta</taxon>
        <taxon>Spermatophyta</taxon>
        <taxon>Magnoliopsida</taxon>
        <taxon>Liliopsida</taxon>
        <taxon>Asparagales</taxon>
        <taxon>Orchidaceae</taxon>
        <taxon>Epidendroideae</taxon>
        <taxon>Malaxideae</taxon>
        <taxon>Dendrobiinae</taxon>
        <taxon>Dendrobium</taxon>
    </lineage>
</organism>
<keyword evidence="1" id="KW-0472">Membrane</keyword>
<reference evidence="2 3" key="1">
    <citation type="journal article" date="2024" name="Plant Biotechnol. J.">
        <title>Dendrobium thyrsiflorum genome and its molecular insights into genes involved in important horticultural traits.</title>
        <authorList>
            <person name="Chen B."/>
            <person name="Wang J.Y."/>
            <person name="Zheng P.J."/>
            <person name="Li K.L."/>
            <person name="Liang Y.M."/>
            <person name="Chen X.F."/>
            <person name="Zhang C."/>
            <person name="Zhao X."/>
            <person name="He X."/>
            <person name="Zhang G.Q."/>
            <person name="Liu Z.J."/>
            <person name="Xu Q."/>
        </authorList>
    </citation>
    <scope>NUCLEOTIDE SEQUENCE [LARGE SCALE GENOMIC DNA]</scope>
    <source>
        <strain evidence="2">GZMU011</strain>
    </source>
</reference>